<accession>A0A8H6IK51</accession>
<dbReference type="Proteomes" id="UP000521943">
    <property type="component" value="Unassembled WGS sequence"/>
</dbReference>
<evidence type="ECO:0000256" key="1">
    <source>
        <dbReference type="SAM" id="MobiDB-lite"/>
    </source>
</evidence>
<dbReference type="GO" id="GO:0005096">
    <property type="term" value="F:GTPase activator activity"/>
    <property type="evidence" value="ECO:0007669"/>
    <property type="project" value="InterPro"/>
</dbReference>
<evidence type="ECO:0000313" key="4">
    <source>
        <dbReference type="Proteomes" id="UP000521943"/>
    </source>
</evidence>
<feature type="region of interest" description="Disordered" evidence="1">
    <location>
        <begin position="247"/>
        <end position="308"/>
    </location>
</feature>
<evidence type="ECO:0000259" key="2">
    <source>
        <dbReference type="SMART" id="SM00105"/>
    </source>
</evidence>
<dbReference type="SMART" id="SM00105">
    <property type="entry name" value="ArfGap"/>
    <property type="match status" value="1"/>
</dbReference>
<dbReference type="InterPro" id="IPR037278">
    <property type="entry name" value="ARFGAP/RecO"/>
</dbReference>
<dbReference type="InterPro" id="IPR051718">
    <property type="entry name" value="ARF_GTPase-activating"/>
</dbReference>
<dbReference type="InterPro" id="IPR001164">
    <property type="entry name" value="ArfGAP_dom"/>
</dbReference>
<dbReference type="GO" id="GO:0005737">
    <property type="term" value="C:cytoplasm"/>
    <property type="evidence" value="ECO:0007669"/>
    <property type="project" value="TreeGrafter"/>
</dbReference>
<feature type="compositionally biased region" description="Polar residues" evidence="1">
    <location>
        <begin position="196"/>
        <end position="210"/>
    </location>
</feature>
<dbReference type="InterPro" id="IPR038508">
    <property type="entry name" value="ArfGAP_dom_sf"/>
</dbReference>
<dbReference type="EMBL" id="JACGCI010000001">
    <property type="protein sequence ID" value="KAF6765907.1"/>
    <property type="molecule type" value="Genomic_DNA"/>
</dbReference>
<organism evidence="3 4">
    <name type="scientific">Ephemerocybe angulata</name>
    <dbReference type="NCBI Taxonomy" id="980116"/>
    <lineage>
        <taxon>Eukaryota</taxon>
        <taxon>Fungi</taxon>
        <taxon>Dikarya</taxon>
        <taxon>Basidiomycota</taxon>
        <taxon>Agaricomycotina</taxon>
        <taxon>Agaricomycetes</taxon>
        <taxon>Agaricomycetidae</taxon>
        <taxon>Agaricales</taxon>
        <taxon>Agaricineae</taxon>
        <taxon>Psathyrellaceae</taxon>
        <taxon>Ephemerocybe</taxon>
    </lineage>
</organism>
<dbReference type="Gene3D" id="1.10.220.150">
    <property type="entry name" value="Arf GTPase activating protein"/>
    <property type="match status" value="1"/>
</dbReference>
<dbReference type="PANTHER" id="PTHR45705">
    <property type="entry name" value="FI20236P1"/>
    <property type="match status" value="1"/>
</dbReference>
<protein>
    <submittedName>
        <fullName evidence="3">Smap1 protein</fullName>
    </submittedName>
</protein>
<evidence type="ECO:0000313" key="3">
    <source>
        <dbReference type="EMBL" id="KAF6765907.1"/>
    </source>
</evidence>
<feature type="compositionally biased region" description="Polar residues" evidence="1">
    <location>
        <begin position="289"/>
        <end position="304"/>
    </location>
</feature>
<dbReference type="AlphaFoldDB" id="A0A8H6IK51"/>
<keyword evidence="4" id="KW-1185">Reference proteome</keyword>
<reference evidence="3 4" key="1">
    <citation type="submission" date="2020-07" db="EMBL/GenBank/DDBJ databases">
        <title>Comparative genomics of pyrophilous fungi reveals a link between fire events and developmental genes.</title>
        <authorList>
            <consortium name="DOE Joint Genome Institute"/>
            <person name="Steindorff A.S."/>
            <person name="Carver A."/>
            <person name="Calhoun S."/>
            <person name="Stillman K."/>
            <person name="Liu H."/>
            <person name="Lipzen A."/>
            <person name="Pangilinan J."/>
            <person name="Labutti K."/>
            <person name="Bruns T.D."/>
            <person name="Grigoriev I.V."/>
        </authorList>
    </citation>
    <scope>NUCLEOTIDE SEQUENCE [LARGE SCALE GENOMIC DNA]</scope>
    <source>
        <strain evidence="3 4">CBS 144469</strain>
    </source>
</reference>
<comment type="caution">
    <text evidence="3">The sequence shown here is derived from an EMBL/GenBank/DDBJ whole genome shotgun (WGS) entry which is preliminary data.</text>
</comment>
<dbReference type="SUPFAM" id="SSF57863">
    <property type="entry name" value="ArfGap/RecO-like zinc finger"/>
    <property type="match status" value="1"/>
</dbReference>
<feature type="compositionally biased region" description="Low complexity" evidence="1">
    <location>
        <begin position="252"/>
        <end position="266"/>
    </location>
</feature>
<dbReference type="OrthoDB" id="10266696at2759"/>
<dbReference type="Pfam" id="PF01412">
    <property type="entry name" value="ArfGap"/>
    <property type="match status" value="1"/>
</dbReference>
<gene>
    <name evidence="3" type="ORF">DFP72DRAFT_985126</name>
</gene>
<feature type="domain" description="Arf-GAP" evidence="2">
    <location>
        <begin position="10"/>
        <end position="124"/>
    </location>
</feature>
<feature type="compositionally biased region" description="Low complexity" evidence="1">
    <location>
        <begin position="126"/>
        <end position="135"/>
    </location>
</feature>
<name>A0A8H6IK51_9AGAR</name>
<proteinExistence type="predicted"/>
<sequence length="371" mass="38134">MSKPDRATVERNSRTLRELVKRPENKVCSDCKRNGACSCAFDALESIAGMGTHISKVKSVDLDVWTPEQMDSIQKWGNKRANLYWEAHLEARAQGGSSAPAYEQAPAGPSHQQQQLAAAAPPPISTPTSSRGPTTRQPQARHQLLSSAYTNRSAAAAPAPVAATPAPLAPVAPAPQAPAAPASAAQDLFSLDFHTPSPSSTPALGSQGQQPKKDVKNDIMALFSAAPASQPASAAAFGSFHSPSTAAWGASAPVQQQAVPPQAAQPTSMIGSGGVGAWGSSSGWGAPQVAQQPTFQPNTSNNVWGSPAAAPVPAQQASFFNTSDVWGSSSAAAQPAVNPSQDLFGGFASSATPAAPPKKDDVFGDIWGGFK</sequence>
<feature type="region of interest" description="Disordered" evidence="1">
    <location>
        <begin position="95"/>
        <end position="140"/>
    </location>
</feature>
<feature type="region of interest" description="Disordered" evidence="1">
    <location>
        <begin position="191"/>
        <end position="213"/>
    </location>
</feature>
<dbReference type="PANTHER" id="PTHR45705:SF14">
    <property type="entry name" value="ARF-GAP DOMAIN-CONTAINING PROTEIN"/>
    <property type="match status" value="1"/>
</dbReference>